<reference evidence="1 2" key="1">
    <citation type="journal article" date="2021" name="BMC Biol.">
        <title>Horizontally acquired antibacterial genes associated with adaptive radiation of ladybird beetles.</title>
        <authorList>
            <person name="Li H.S."/>
            <person name="Tang X.F."/>
            <person name="Huang Y.H."/>
            <person name="Xu Z.Y."/>
            <person name="Chen M.L."/>
            <person name="Du X.Y."/>
            <person name="Qiu B.Y."/>
            <person name="Chen P.T."/>
            <person name="Zhang W."/>
            <person name="Slipinski A."/>
            <person name="Escalona H.E."/>
            <person name="Waterhouse R.M."/>
            <person name="Zwick A."/>
            <person name="Pang H."/>
        </authorList>
    </citation>
    <scope>NUCLEOTIDE SEQUENCE [LARGE SCALE GENOMIC DNA]</scope>
    <source>
        <strain evidence="1">SYSU2018</strain>
    </source>
</reference>
<evidence type="ECO:0000313" key="2">
    <source>
        <dbReference type="Proteomes" id="UP001516400"/>
    </source>
</evidence>
<protein>
    <submittedName>
        <fullName evidence="1">Uncharacterized protein</fullName>
    </submittedName>
</protein>
<accession>A0ABD2NLR9</accession>
<sequence>QYRSATNYIDDLKIYAPGSEQLRRQLELVSVSSNIQSVWGWKRPGEQQHHRGYIIEQAIDSRLDLMDYAAPEASSASLLEFFTCPVPLLSQQLLAGRRCSNFESKETEVRDLGRLNYPIDCY</sequence>
<evidence type="ECO:0000313" key="1">
    <source>
        <dbReference type="EMBL" id="KAL3279691.1"/>
    </source>
</evidence>
<dbReference type="EMBL" id="JABFTP020000124">
    <property type="protein sequence ID" value="KAL3279691.1"/>
    <property type="molecule type" value="Genomic_DNA"/>
</dbReference>
<comment type="caution">
    <text evidence="1">The sequence shown here is derived from an EMBL/GenBank/DDBJ whole genome shotgun (WGS) entry which is preliminary data.</text>
</comment>
<gene>
    <name evidence="1" type="ORF">HHI36_017197</name>
</gene>
<dbReference type="AlphaFoldDB" id="A0ABD2NLR9"/>
<feature type="non-terminal residue" evidence="1">
    <location>
        <position position="1"/>
    </location>
</feature>
<organism evidence="1 2">
    <name type="scientific">Cryptolaemus montrouzieri</name>
    <dbReference type="NCBI Taxonomy" id="559131"/>
    <lineage>
        <taxon>Eukaryota</taxon>
        <taxon>Metazoa</taxon>
        <taxon>Ecdysozoa</taxon>
        <taxon>Arthropoda</taxon>
        <taxon>Hexapoda</taxon>
        <taxon>Insecta</taxon>
        <taxon>Pterygota</taxon>
        <taxon>Neoptera</taxon>
        <taxon>Endopterygota</taxon>
        <taxon>Coleoptera</taxon>
        <taxon>Polyphaga</taxon>
        <taxon>Cucujiformia</taxon>
        <taxon>Coccinelloidea</taxon>
        <taxon>Coccinellidae</taxon>
        <taxon>Scymninae</taxon>
        <taxon>Scymnini</taxon>
        <taxon>Cryptolaemus</taxon>
    </lineage>
</organism>
<proteinExistence type="predicted"/>
<keyword evidence="2" id="KW-1185">Reference proteome</keyword>
<dbReference type="Proteomes" id="UP001516400">
    <property type="component" value="Unassembled WGS sequence"/>
</dbReference>
<name>A0ABD2NLR9_9CUCU</name>